<dbReference type="GO" id="GO:0051782">
    <property type="term" value="P:negative regulation of cell division"/>
    <property type="evidence" value="ECO:0007669"/>
    <property type="project" value="TreeGrafter"/>
</dbReference>
<dbReference type="GO" id="GO:0005524">
    <property type="term" value="F:ATP binding"/>
    <property type="evidence" value="ECO:0007669"/>
    <property type="project" value="UniProtKB-KW"/>
</dbReference>
<dbReference type="SUPFAM" id="SSF52540">
    <property type="entry name" value="P-loop containing nucleoside triphosphate hydrolases"/>
    <property type="match status" value="1"/>
</dbReference>
<dbReference type="PANTHER" id="PTHR43384:SF6">
    <property type="entry name" value="SEPTUM SITE-DETERMINING PROTEIN MIND HOMOLOG, CHLOROPLASTIC"/>
    <property type="match status" value="1"/>
</dbReference>
<dbReference type="AlphaFoldDB" id="A0A2I8F439"/>
<dbReference type="InterPro" id="IPR027417">
    <property type="entry name" value="P-loop_NTPase"/>
</dbReference>
<dbReference type="PANTHER" id="PTHR43384">
    <property type="entry name" value="SEPTUM SITE-DETERMINING PROTEIN MIND HOMOLOG, CHLOROPLASTIC-RELATED"/>
    <property type="match status" value="1"/>
</dbReference>
<gene>
    <name evidence="3" type="ORF">C2L65_42820</name>
</gene>
<dbReference type="Gene3D" id="3.40.50.300">
    <property type="entry name" value="P-loop containing nucleotide triphosphate hydrolases"/>
    <property type="match status" value="1"/>
</dbReference>
<keyword evidence="1" id="KW-0547">Nucleotide-binding</keyword>
<reference evidence="3 4" key="1">
    <citation type="submission" date="2018-01" db="EMBL/GenBank/DDBJ databases">
        <title>Species boundaries and ecological features among Paraburkholderia terrae DSMZ17804T, P. hospita DSMZ17164T and P. caribensis DSMZ13236T.</title>
        <authorList>
            <person name="Pratama A.A."/>
        </authorList>
    </citation>
    <scope>NUCLEOTIDE SEQUENCE [LARGE SCALE GENOMIC DNA]</scope>
    <source>
        <strain evidence="3 4">DSM 17804</strain>
    </source>
</reference>
<evidence type="ECO:0000313" key="4">
    <source>
        <dbReference type="Proteomes" id="UP000243502"/>
    </source>
</evidence>
<keyword evidence="3" id="KW-0969">Cilium</keyword>
<dbReference type="Proteomes" id="UP000243502">
    <property type="component" value="Chromosome 4"/>
</dbReference>
<dbReference type="GO" id="GO:0005829">
    <property type="term" value="C:cytosol"/>
    <property type="evidence" value="ECO:0007669"/>
    <property type="project" value="TreeGrafter"/>
</dbReference>
<dbReference type="InterPro" id="IPR050625">
    <property type="entry name" value="ParA/MinD_ATPase"/>
</dbReference>
<proteinExistence type="predicted"/>
<keyword evidence="3" id="KW-0966">Cell projection</keyword>
<dbReference type="GO" id="GO:0016887">
    <property type="term" value="F:ATP hydrolysis activity"/>
    <property type="evidence" value="ECO:0007669"/>
    <property type="project" value="TreeGrafter"/>
</dbReference>
<dbReference type="KEGG" id="pter:C2L65_42820"/>
<evidence type="ECO:0000256" key="1">
    <source>
        <dbReference type="ARBA" id="ARBA00022741"/>
    </source>
</evidence>
<dbReference type="EMBL" id="CP026114">
    <property type="protein sequence ID" value="AUT66432.1"/>
    <property type="molecule type" value="Genomic_DNA"/>
</dbReference>
<organism evidence="3 4">
    <name type="scientific">Paraburkholderia terrae</name>
    <dbReference type="NCBI Taxonomy" id="311230"/>
    <lineage>
        <taxon>Bacteria</taxon>
        <taxon>Pseudomonadati</taxon>
        <taxon>Pseudomonadota</taxon>
        <taxon>Betaproteobacteria</taxon>
        <taxon>Burkholderiales</taxon>
        <taxon>Burkholderiaceae</taxon>
        <taxon>Paraburkholderia</taxon>
    </lineage>
</organism>
<dbReference type="GO" id="GO:0009898">
    <property type="term" value="C:cytoplasmic side of plasma membrane"/>
    <property type="evidence" value="ECO:0007669"/>
    <property type="project" value="TreeGrafter"/>
</dbReference>
<keyword evidence="3" id="KW-0282">Flagellum</keyword>
<evidence type="ECO:0000313" key="3">
    <source>
        <dbReference type="EMBL" id="AUT66432.1"/>
    </source>
</evidence>
<name>A0A2I8F439_9BURK</name>
<accession>A0A2I8F439</accession>
<sequence length="256" mass="27085">MGRTAAVVNLAMALTKLDMDVLVVDESPGDQSASAMLGVVRTAGAFAPPSRCRLPRVLTVDRRPPRLTVMGSRHTDLKSYADGRYDAVFDSKSDIVLIDAALGRDGGLSPLALQADNVVVVMCMSADAAADTYVCMKRLRLTQGIAEFRILVNLLDGEADTHAVLDSLGSIARDYLAVSVVKAGCITADPCAARAAELSRCVVDAFPSSPAASDYRRLAADMQSWPRRRTGVVAPTAIARMTPRVAALASHSGLRA</sequence>
<evidence type="ECO:0000256" key="2">
    <source>
        <dbReference type="ARBA" id="ARBA00022840"/>
    </source>
</evidence>
<protein>
    <submittedName>
        <fullName evidence="3">Flagellar biosynthesis protein FlhG</fullName>
    </submittedName>
</protein>
<keyword evidence="2" id="KW-0067">ATP-binding</keyword>